<reference evidence="1" key="1">
    <citation type="submission" date="2023-07" db="EMBL/GenBank/DDBJ databases">
        <title>Genome content predicts the carbon catabolic preferences of heterotrophic bacteria.</title>
        <authorList>
            <person name="Gralka M."/>
        </authorList>
    </citation>
    <scope>NUCLEOTIDE SEQUENCE</scope>
    <source>
        <strain evidence="1">I3M17_2</strain>
    </source>
</reference>
<proteinExistence type="predicted"/>
<name>A0AAW7X5U1_9GAMM</name>
<dbReference type="InterPro" id="IPR005501">
    <property type="entry name" value="LamB/YcsF/PxpA-like"/>
</dbReference>
<dbReference type="AlphaFoldDB" id="A0AAW7X5U1"/>
<dbReference type="PANTHER" id="PTHR30292">
    <property type="entry name" value="UNCHARACTERIZED PROTEIN YBGL-RELATED"/>
    <property type="match status" value="1"/>
</dbReference>
<dbReference type="NCBIfam" id="NF003816">
    <property type="entry name" value="PRK05406.1-5"/>
    <property type="match status" value="1"/>
</dbReference>
<dbReference type="Gene3D" id="3.20.20.370">
    <property type="entry name" value="Glycoside hydrolase/deacetylase"/>
    <property type="match status" value="1"/>
</dbReference>
<protein>
    <submittedName>
        <fullName evidence="1">5-oxoprolinase subunit PxpA</fullName>
        <ecNumber evidence="1">3.5.2.9</ecNumber>
    </submittedName>
</protein>
<dbReference type="Proteomes" id="UP001169760">
    <property type="component" value="Unassembled WGS sequence"/>
</dbReference>
<dbReference type="PANTHER" id="PTHR30292:SF0">
    <property type="entry name" value="5-OXOPROLINASE SUBUNIT A"/>
    <property type="match status" value="1"/>
</dbReference>
<organism evidence="1 2">
    <name type="scientific">Saccharophagus degradans</name>
    <dbReference type="NCBI Taxonomy" id="86304"/>
    <lineage>
        <taxon>Bacteria</taxon>
        <taxon>Pseudomonadati</taxon>
        <taxon>Pseudomonadota</taxon>
        <taxon>Gammaproteobacteria</taxon>
        <taxon>Cellvibrionales</taxon>
        <taxon>Cellvibrionaceae</taxon>
        <taxon>Saccharophagus</taxon>
    </lineage>
</organism>
<accession>A0AAW7X5U1</accession>
<dbReference type="EC" id="3.5.2.9" evidence="1"/>
<sequence length="243" mass="26225">MKLNCDLGEGLDHADAAIMPLIHQANIACGGHTGNAASMAKAIQLALKHHVCIGAHPSYPDPDNFGRTSLAIPLDTLRESIAEQILSLHQACKALGGKVEYVKPHGALYNDLLQNPVLLEMLLELISSEFPSLSLMMQATPQQHIHTQLAAQAGVTLQFEAFADRRYTPEGYLQARTIEGAVLHNVDDVIEQASQLLTHQRVLSTNGTWLNVKASSLCVHGDNPTALAAVRAISSQFKNLACK</sequence>
<evidence type="ECO:0000313" key="2">
    <source>
        <dbReference type="Proteomes" id="UP001169760"/>
    </source>
</evidence>
<keyword evidence="1" id="KW-0378">Hydrolase</keyword>
<evidence type="ECO:0000313" key="1">
    <source>
        <dbReference type="EMBL" id="MDO6422116.1"/>
    </source>
</evidence>
<comment type="caution">
    <text evidence="1">The sequence shown here is derived from an EMBL/GenBank/DDBJ whole genome shotgun (WGS) entry which is preliminary data.</text>
</comment>
<dbReference type="SUPFAM" id="SSF88713">
    <property type="entry name" value="Glycoside hydrolase/deacetylase"/>
    <property type="match status" value="1"/>
</dbReference>
<dbReference type="RefSeq" id="WP_303491947.1">
    <property type="nucleotide sequence ID" value="NZ_JAUOPB010000004.1"/>
</dbReference>
<dbReference type="InterPro" id="IPR011330">
    <property type="entry name" value="Glyco_hydro/deAcase_b/a-brl"/>
</dbReference>
<dbReference type="GO" id="GO:0005975">
    <property type="term" value="P:carbohydrate metabolic process"/>
    <property type="evidence" value="ECO:0007669"/>
    <property type="project" value="InterPro"/>
</dbReference>
<dbReference type="EMBL" id="JAUOPB010000004">
    <property type="protein sequence ID" value="MDO6422116.1"/>
    <property type="molecule type" value="Genomic_DNA"/>
</dbReference>
<gene>
    <name evidence="1" type="ORF">Q4521_06500</name>
</gene>
<dbReference type="CDD" id="cd10801">
    <property type="entry name" value="LamB_YcsF_like_1"/>
    <property type="match status" value="1"/>
</dbReference>
<dbReference type="GO" id="GO:0017168">
    <property type="term" value="F:5-oxoprolinase (ATP-hydrolyzing) activity"/>
    <property type="evidence" value="ECO:0007669"/>
    <property type="project" value="UniProtKB-EC"/>
</dbReference>
<dbReference type="Pfam" id="PF03746">
    <property type="entry name" value="LamB_YcsF"/>
    <property type="match status" value="1"/>
</dbReference>